<keyword evidence="1" id="KW-0479">Metal-binding</keyword>
<evidence type="ECO:0000256" key="4">
    <source>
        <dbReference type="ARBA" id="ARBA00022833"/>
    </source>
</evidence>
<dbReference type="FunFam" id="3.30.160.60:FF:000100">
    <property type="entry name" value="Zinc finger 45-like"/>
    <property type="match status" value="1"/>
</dbReference>
<dbReference type="InterPro" id="IPR043502">
    <property type="entry name" value="DNA/RNA_pol_sf"/>
</dbReference>
<dbReference type="Proteomes" id="UP000683360">
    <property type="component" value="Unassembled WGS sequence"/>
</dbReference>
<dbReference type="PROSITE" id="PS00028">
    <property type="entry name" value="ZINC_FINGER_C2H2_1"/>
    <property type="match status" value="1"/>
</dbReference>
<evidence type="ECO:0000256" key="3">
    <source>
        <dbReference type="ARBA" id="ARBA00022771"/>
    </source>
</evidence>
<dbReference type="InterPro" id="IPR013087">
    <property type="entry name" value="Znf_C2H2_type"/>
</dbReference>
<dbReference type="Gene3D" id="3.30.160.60">
    <property type="entry name" value="Classic Zinc Finger"/>
    <property type="match status" value="2"/>
</dbReference>
<feature type="domain" description="C2H2-type" evidence="6">
    <location>
        <begin position="75"/>
        <end position="106"/>
    </location>
</feature>
<dbReference type="PANTHER" id="PTHR31511:SF12">
    <property type="entry name" value="RHO TERMINATION FACTOR N-TERMINAL DOMAIN-CONTAINING PROTEIN"/>
    <property type="match status" value="1"/>
</dbReference>
<dbReference type="InterPro" id="IPR036236">
    <property type="entry name" value="Znf_C2H2_sf"/>
</dbReference>
<evidence type="ECO:0000313" key="7">
    <source>
        <dbReference type="EMBL" id="CAG2185355.1"/>
    </source>
</evidence>
<name>A0A8S3PQ33_MYTED</name>
<dbReference type="InterPro" id="IPR044925">
    <property type="entry name" value="His-Me_finger_sf"/>
</dbReference>
<keyword evidence="8" id="KW-1185">Reference proteome</keyword>
<dbReference type="PANTHER" id="PTHR31511">
    <property type="entry name" value="PROTEIN CBG23764"/>
    <property type="match status" value="1"/>
</dbReference>
<comment type="caution">
    <text evidence="7">The sequence shown here is derived from an EMBL/GenBank/DDBJ whole genome shotgun (WGS) entry which is preliminary data.</text>
</comment>
<dbReference type="SUPFAM" id="SSF53098">
    <property type="entry name" value="Ribonuclease H-like"/>
    <property type="match status" value="1"/>
</dbReference>
<sequence length="1284" mass="150318">MAHHGVHTNDLHFNESDDGMLVETAIEVENNLKRRKSCAENADVKRPKLNCDICGKTFKYNRNLKRHMNSHFTRIQCLTCGKSFTQKHNLVKHGNKCSRQHTINKQDKQLSKQLTCRHCDVSFDDVDSLFIHVANHHPLNQTGGRMPKTEEPVVSQIKRKRFRFKKSAINKSVNRVDLMPIGDEKYDLLRFLANTKTDVEEIIVSQQKKQKNVKWYVNARVEMVRDIDDGQQEKTHPHFRSKSYISLQNESNDHSLNEAFQTINRVMEEFINKGSNWIMNKVICLEVHTLPYSPIAGSNYMELPHKIKATGGIINIRNDDQKCFLWSVLAALHPMEYNPYRKSHYTAHENELNMNDIEYPVSLTKMEKFEKQNNISINVFGFQNEEVFPLYLTKLENVDREIDLLYLSQNGETHYCWIKNLDRFLGSMTKFHTKRFYCRRCLHGFIRQDLLNEHRLYCNKFDFQKVTYPKEGEAILEFKDFHKQMRVPFVIYADFECFAKKMDTCQPDPTQSSTTHKTKFVPCGYSYVVVSSNDRYSKPAVVYRGEDAVGHFFENIFTEEEYINDILRNSYEELIMSVETETQFQNATNCYVCNQSFSDKIIKVRDHDHLGINEDNKSPKYSNYRGAACQRCNLSLKNPNFIPVYFHNLRNFDAHLLLSEAGKFKDKKLTCIPNNMEKYVSFSVGQLRFLDTYQCMSSSLETSIANLAADGSKNLKQFQKAFPNDEHVKLLLQKNEYCDDYVNCSERFEETALPSKAAFYNSLTKEPISDEKYEHAQKVWNTFKMKTLGDFHNLYVLTDTLLLADVFERFRDMTLEYYKLDASHFFTSPGLAWQAALKMSGVCLDLITDPLMYNMIELGTRGGVSMVTKKYSRANHQYVEDFNESDVKKHIMYLDANNLYGWAMSQPLPYGFFHFLNEDEISHFELQKVESDAKEGYILEVDIEYPEHLHNKHNDYPLAPEHLLIEDKDLSKYSTGLWEKLNTVKNKDSVEQVKPRIKTRKLIPTLKKKTNYVVHYQNLQLYTELGMKITKIHRVLGFQQKAWLKTYIEFNTNMRKQANNDFEKDFFKLMCNSVFGKCMENLRARMNLRLINSASEEKLKKLVAQPSFLCCQIFNEDLVGVHNQQINLTLNKPIYAGQAILDLSKRLMYEFHYKVMKPQYGDKINLLFTDTGVPLKEFVGLRPKMYSLLYNQTSTEGITCEKEKKVAKGISKTEIKQTLRHEMYKKCLNEETTTTNSMTCIRSKNHELFMDTVVKKGLCSFDDKRYWKNPIESYAYGHYKIDTY</sequence>
<gene>
    <name evidence="7" type="ORF">MEDL_961</name>
</gene>
<evidence type="ECO:0000256" key="1">
    <source>
        <dbReference type="ARBA" id="ARBA00022723"/>
    </source>
</evidence>
<proteinExistence type="predicted"/>
<protein>
    <recommendedName>
        <fullName evidence="6">C2H2-type domain-containing protein</fullName>
    </recommendedName>
</protein>
<feature type="domain" description="C2H2-type" evidence="6">
    <location>
        <begin position="49"/>
        <end position="71"/>
    </location>
</feature>
<keyword evidence="3 5" id="KW-0863">Zinc-finger</keyword>
<dbReference type="SUPFAM" id="SSF54060">
    <property type="entry name" value="His-Me finger endonucleases"/>
    <property type="match status" value="1"/>
</dbReference>
<dbReference type="EMBL" id="CAJPWZ010000083">
    <property type="protein sequence ID" value="CAG2185355.1"/>
    <property type="molecule type" value="Genomic_DNA"/>
</dbReference>
<reference evidence="7" key="1">
    <citation type="submission" date="2021-03" db="EMBL/GenBank/DDBJ databases">
        <authorList>
            <person name="Bekaert M."/>
        </authorList>
    </citation>
    <scope>NUCLEOTIDE SEQUENCE</scope>
</reference>
<dbReference type="SMART" id="SM00355">
    <property type="entry name" value="ZnF_C2H2"/>
    <property type="match status" value="3"/>
</dbReference>
<dbReference type="GO" id="GO:0008270">
    <property type="term" value="F:zinc ion binding"/>
    <property type="evidence" value="ECO:0007669"/>
    <property type="project" value="UniProtKB-KW"/>
</dbReference>
<evidence type="ECO:0000259" key="6">
    <source>
        <dbReference type="PROSITE" id="PS50157"/>
    </source>
</evidence>
<keyword evidence="4" id="KW-0862">Zinc</keyword>
<evidence type="ECO:0000256" key="2">
    <source>
        <dbReference type="ARBA" id="ARBA00022737"/>
    </source>
</evidence>
<evidence type="ECO:0000313" key="8">
    <source>
        <dbReference type="Proteomes" id="UP000683360"/>
    </source>
</evidence>
<accession>A0A8S3PQ33</accession>
<dbReference type="SUPFAM" id="SSF56672">
    <property type="entry name" value="DNA/RNA polymerases"/>
    <property type="match status" value="1"/>
</dbReference>
<dbReference type="InterPro" id="IPR012337">
    <property type="entry name" value="RNaseH-like_sf"/>
</dbReference>
<dbReference type="SUPFAM" id="SSF57667">
    <property type="entry name" value="beta-beta-alpha zinc fingers"/>
    <property type="match status" value="1"/>
</dbReference>
<keyword evidence="2" id="KW-0677">Repeat</keyword>
<dbReference type="OrthoDB" id="2425134at2759"/>
<evidence type="ECO:0000256" key="5">
    <source>
        <dbReference type="PROSITE-ProRule" id="PRU00042"/>
    </source>
</evidence>
<organism evidence="7 8">
    <name type="scientific">Mytilus edulis</name>
    <name type="common">Blue mussel</name>
    <dbReference type="NCBI Taxonomy" id="6550"/>
    <lineage>
        <taxon>Eukaryota</taxon>
        <taxon>Metazoa</taxon>
        <taxon>Spiralia</taxon>
        <taxon>Lophotrochozoa</taxon>
        <taxon>Mollusca</taxon>
        <taxon>Bivalvia</taxon>
        <taxon>Autobranchia</taxon>
        <taxon>Pteriomorphia</taxon>
        <taxon>Mytilida</taxon>
        <taxon>Mytiloidea</taxon>
        <taxon>Mytilidae</taxon>
        <taxon>Mytilinae</taxon>
        <taxon>Mytilus</taxon>
    </lineage>
</organism>
<dbReference type="Pfam" id="PF00096">
    <property type="entry name" value="zf-C2H2"/>
    <property type="match status" value="2"/>
</dbReference>
<dbReference type="PROSITE" id="PS50157">
    <property type="entry name" value="ZINC_FINGER_C2H2_2"/>
    <property type="match status" value="2"/>
</dbReference>